<dbReference type="EMBL" id="JANUTS010000001">
    <property type="protein sequence ID" value="MCS2793520.1"/>
    <property type="molecule type" value="Genomic_DNA"/>
</dbReference>
<reference evidence="8" key="2">
    <citation type="submission" date="2022-08" db="EMBL/GenBank/DDBJ databases">
        <title>Genome Sequencing of Bacteroides fragilis Group Isolates with Nanopore Technology.</title>
        <authorList>
            <person name="Tisza M.J."/>
            <person name="Smith D."/>
            <person name="Dekker J.P."/>
        </authorList>
    </citation>
    <scope>NUCLEOTIDE SEQUENCE</scope>
    <source>
        <strain evidence="8">BFG-351</strain>
        <strain evidence="9">BFG-527</strain>
    </source>
</reference>
<dbReference type="Gene3D" id="3.40.50.300">
    <property type="entry name" value="P-loop containing nucleotide triphosphate hydrolases"/>
    <property type="match status" value="1"/>
</dbReference>
<name>A0A3E5GLH1_9BACE</name>
<keyword evidence="2" id="KW-0813">Transport</keyword>
<dbReference type="EMBL" id="CP103141">
    <property type="protein sequence ID" value="UVQ73215.1"/>
    <property type="molecule type" value="Genomic_DNA"/>
</dbReference>
<dbReference type="PROSITE" id="PS00211">
    <property type="entry name" value="ABC_TRANSPORTER_1"/>
    <property type="match status" value="1"/>
</dbReference>
<accession>A0A174GHR6</accession>
<keyword evidence="5 7" id="KW-0067">ATP-binding</keyword>
<reference evidence="7 10" key="1">
    <citation type="submission" date="2015-09" db="EMBL/GenBank/DDBJ databases">
        <authorList>
            <consortium name="Pathogen Informatics"/>
        </authorList>
    </citation>
    <scope>NUCLEOTIDE SEQUENCE [LARGE SCALE GENOMIC DNA]</scope>
    <source>
        <strain evidence="7 10">2789STDY5834846</strain>
    </source>
</reference>
<dbReference type="InterPro" id="IPR003593">
    <property type="entry name" value="AAA+_ATPase"/>
</dbReference>
<evidence type="ECO:0000313" key="7">
    <source>
        <dbReference type="EMBL" id="CUO62134.1"/>
    </source>
</evidence>
<evidence type="ECO:0000256" key="2">
    <source>
        <dbReference type="ARBA" id="ARBA00022448"/>
    </source>
</evidence>
<keyword evidence="7" id="KW-0378">Hydrolase</keyword>
<evidence type="ECO:0000313" key="8">
    <source>
        <dbReference type="EMBL" id="MCS2793520.1"/>
    </source>
</evidence>
<gene>
    <name evidence="7" type="primary">macB_3</name>
    <name evidence="7" type="ORF">ERS852461_00719</name>
    <name evidence="8" type="ORF">NXW97_16160</name>
    <name evidence="9" type="ORF">NXY30_19550</name>
</gene>
<dbReference type="EMBL" id="CZAE01000002">
    <property type="protein sequence ID" value="CUO62134.1"/>
    <property type="molecule type" value="Genomic_DNA"/>
</dbReference>
<dbReference type="PANTHER" id="PTHR42711">
    <property type="entry name" value="ABC TRANSPORTER ATP-BINDING PROTEIN"/>
    <property type="match status" value="1"/>
</dbReference>
<keyword evidence="4" id="KW-0547">Nucleotide-binding</keyword>
<dbReference type="InterPro" id="IPR003439">
    <property type="entry name" value="ABC_transporter-like_ATP-bd"/>
</dbReference>
<protein>
    <submittedName>
        <fullName evidence="7">ABC transporter ATP-binding protein</fullName>
        <ecNumber evidence="7">3.6.3.-</ecNumber>
    </submittedName>
</protein>
<evidence type="ECO:0000256" key="3">
    <source>
        <dbReference type="ARBA" id="ARBA00022458"/>
    </source>
</evidence>
<dbReference type="GO" id="GO:0005524">
    <property type="term" value="F:ATP binding"/>
    <property type="evidence" value="ECO:0007669"/>
    <property type="project" value="UniProtKB-KW"/>
</dbReference>
<dbReference type="SUPFAM" id="SSF52540">
    <property type="entry name" value="P-loop containing nucleoside triphosphate hydrolases"/>
    <property type="match status" value="1"/>
</dbReference>
<evidence type="ECO:0000313" key="11">
    <source>
        <dbReference type="Proteomes" id="UP001060104"/>
    </source>
</evidence>
<dbReference type="InterPro" id="IPR017871">
    <property type="entry name" value="ABC_transporter-like_CS"/>
</dbReference>
<dbReference type="GeneID" id="69590326"/>
<evidence type="ECO:0000256" key="1">
    <source>
        <dbReference type="ARBA" id="ARBA00005417"/>
    </source>
</evidence>
<evidence type="ECO:0000256" key="5">
    <source>
        <dbReference type="ARBA" id="ARBA00022840"/>
    </source>
</evidence>
<dbReference type="InterPro" id="IPR027417">
    <property type="entry name" value="P-loop_NTPase"/>
</dbReference>
<evidence type="ECO:0000313" key="10">
    <source>
        <dbReference type="Proteomes" id="UP000095606"/>
    </source>
</evidence>
<dbReference type="GO" id="GO:0016887">
    <property type="term" value="F:ATP hydrolysis activity"/>
    <property type="evidence" value="ECO:0007669"/>
    <property type="project" value="InterPro"/>
</dbReference>
<keyword evidence="11" id="KW-1185">Reference proteome</keyword>
<dbReference type="AlphaFoldDB" id="A0A3E5GLH1"/>
<accession>A0A3E5GLH1</accession>
<comment type="similarity">
    <text evidence="1">Belongs to the ABC transporter superfamily.</text>
</comment>
<evidence type="ECO:0000313" key="9">
    <source>
        <dbReference type="EMBL" id="UVQ73215.1"/>
    </source>
</evidence>
<evidence type="ECO:0000259" key="6">
    <source>
        <dbReference type="PROSITE" id="PS50893"/>
    </source>
</evidence>
<dbReference type="Proteomes" id="UP001060104">
    <property type="component" value="Chromosome"/>
</dbReference>
<dbReference type="Proteomes" id="UP000095606">
    <property type="component" value="Unassembled WGS sequence"/>
</dbReference>
<dbReference type="InterPro" id="IPR050763">
    <property type="entry name" value="ABC_transporter_ATP-binding"/>
</dbReference>
<dbReference type="SMART" id="SM00382">
    <property type="entry name" value="AAA"/>
    <property type="match status" value="1"/>
</dbReference>
<organism evidence="7 10">
    <name type="scientific">Bacteroides faecis</name>
    <dbReference type="NCBI Taxonomy" id="674529"/>
    <lineage>
        <taxon>Bacteria</taxon>
        <taxon>Pseudomonadati</taxon>
        <taxon>Bacteroidota</taxon>
        <taxon>Bacteroidia</taxon>
        <taxon>Bacteroidales</taxon>
        <taxon>Bacteroidaceae</taxon>
        <taxon>Bacteroides</taxon>
    </lineage>
</organism>
<feature type="domain" description="ABC transporter" evidence="6">
    <location>
        <begin position="2"/>
        <end position="206"/>
    </location>
</feature>
<sequence>MLHINNACIAFGTEVLFSGLNLNLERGETACIVGQSGCGKTSLLNAVMGFVPLKEGTIKVGDTLLDKSTIDIVRRQIAWIPQELALPFEWVKEMVALPFDLKINRSAPFSEERLYDYFDELGLEHDLYAKRVNEVSGGQRQRIMLAVAAMLNKPLIIIDEPTSALDAGSTDKVLAFFRRQAEKGAAVLAVSHDKDFASGCHYLIEL</sequence>
<evidence type="ECO:0000256" key="4">
    <source>
        <dbReference type="ARBA" id="ARBA00022741"/>
    </source>
</evidence>
<dbReference type="PANTHER" id="PTHR42711:SF5">
    <property type="entry name" value="ABC TRANSPORTER ATP-BINDING PROTEIN NATA"/>
    <property type="match status" value="1"/>
</dbReference>
<dbReference type="EC" id="3.6.3.-" evidence="7"/>
<proteinExistence type="inferred from homology"/>
<dbReference type="PROSITE" id="PS50893">
    <property type="entry name" value="ABC_TRANSPORTER_2"/>
    <property type="match status" value="1"/>
</dbReference>
<dbReference type="RefSeq" id="WP_010538031.1">
    <property type="nucleotide sequence ID" value="NZ_CABMFH010000002.1"/>
</dbReference>
<dbReference type="Pfam" id="PF00005">
    <property type="entry name" value="ABC_tran"/>
    <property type="match status" value="1"/>
</dbReference>
<keyword evidence="3" id="KW-0536">Nodulation</keyword>
<dbReference type="Proteomes" id="UP001204548">
    <property type="component" value="Unassembled WGS sequence"/>
</dbReference>